<reference evidence="1 2" key="1">
    <citation type="submission" date="2017-12" db="EMBL/GenBank/DDBJ databases">
        <title>Complete genome sequence and characterization of bacteriophage phiP4-3 infecting Proteus pennea.</title>
        <authorList>
            <person name="He Y."/>
            <person name="Yang H."/>
        </authorList>
    </citation>
    <scope>NUCLEOTIDE SEQUENCE [LARGE SCALE GENOMIC DNA]</scope>
</reference>
<evidence type="ECO:0000313" key="2">
    <source>
        <dbReference type="Proteomes" id="UP000240538"/>
    </source>
</evidence>
<name>A0A2I6PFI6_9CAUD</name>
<dbReference type="Proteomes" id="UP000240538">
    <property type="component" value="Segment"/>
</dbReference>
<protein>
    <submittedName>
        <fullName evidence="1">Uncharacterized protein</fullName>
    </submittedName>
</protein>
<evidence type="ECO:0000313" key="1">
    <source>
        <dbReference type="EMBL" id="AUM58492.1"/>
    </source>
</evidence>
<keyword evidence="2" id="KW-1185">Reference proteome</keyword>
<dbReference type="EMBL" id="MG696114">
    <property type="protein sequence ID" value="AUM58492.1"/>
    <property type="molecule type" value="Genomic_DNA"/>
</dbReference>
<accession>A0A2I6PFI6</accession>
<gene>
    <name evidence="1" type="ORF">phiP43_134</name>
</gene>
<proteinExistence type="predicted"/>
<sequence>MKELINGLNVKSGYLISVTTWENDADDFSTQYFDGLTLEEVTMFSNVLMIFKPSYHGGEDLCNEDFYDIEDGIRTNLDKLLSESKISQEFVDKYFPSNNLLKALQTILGQPIQYEYEFIRVFDEMKVYFVEKPIITQPLKQIS</sequence>
<organism evidence="1 2">
    <name type="scientific">Proteus phage phiP4-3</name>
    <dbReference type="NCBI Taxonomy" id="2065203"/>
    <lineage>
        <taxon>Viruses</taxon>
        <taxon>Duplodnaviria</taxon>
        <taxon>Heunggongvirae</taxon>
        <taxon>Uroviricota</taxon>
        <taxon>Caudoviricetes</taxon>
        <taxon>Pantevenvirales</taxon>
        <taxon>Straboviridae</taxon>
        <taxon>Bragavirus</taxon>
        <taxon>Bragavirus p43</taxon>
    </lineage>
</organism>